<feature type="transmembrane region" description="Helical" evidence="1">
    <location>
        <begin position="76"/>
        <end position="94"/>
    </location>
</feature>
<feature type="transmembrane region" description="Helical" evidence="1">
    <location>
        <begin position="20"/>
        <end position="45"/>
    </location>
</feature>
<organism evidence="2 3">
    <name type="scientific">Halogeometricum borinquense</name>
    <dbReference type="NCBI Taxonomy" id="60847"/>
    <lineage>
        <taxon>Archaea</taxon>
        <taxon>Methanobacteriati</taxon>
        <taxon>Methanobacteriota</taxon>
        <taxon>Stenosarchaea group</taxon>
        <taxon>Halobacteria</taxon>
        <taxon>Halobacteriales</taxon>
        <taxon>Haloferacaceae</taxon>
        <taxon>Halogeometricum</taxon>
    </lineage>
</organism>
<dbReference type="RefSeq" id="WP_129786802.1">
    <property type="nucleotide sequence ID" value="NZ_RZHH01000009.1"/>
</dbReference>
<proteinExistence type="predicted"/>
<dbReference type="AlphaFoldDB" id="A0A482T1C1"/>
<evidence type="ECO:0000256" key="1">
    <source>
        <dbReference type="SAM" id="Phobius"/>
    </source>
</evidence>
<evidence type="ECO:0000313" key="2">
    <source>
        <dbReference type="EMBL" id="RYJ07762.1"/>
    </source>
</evidence>
<reference evidence="2 3" key="1">
    <citation type="submission" date="2018-12" db="EMBL/GenBank/DDBJ databases">
        <title>Genome analysis provides insights into bioremediation potentialities of Halogeometricum borinquense strain N11.</title>
        <authorList>
            <person name="Najjari A."/>
            <person name="Youssef N."/>
            <person name="Fhoula I."/>
            <person name="Ben Dhia O."/>
            <person name="Mahjoubi M."/>
            <person name="Ouzari H.I."/>
            <person name="Cherif A."/>
        </authorList>
    </citation>
    <scope>NUCLEOTIDE SEQUENCE [LARGE SCALE GENOMIC DNA]</scope>
    <source>
        <strain evidence="2 3">N11</strain>
    </source>
</reference>
<keyword evidence="1" id="KW-0812">Transmembrane</keyword>
<keyword evidence="1" id="KW-1133">Transmembrane helix</keyword>
<dbReference type="Proteomes" id="UP000294028">
    <property type="component" value="Unassembled WGS sequence"/>
</dbReference>
<evidence type="ECO:0000313" key="3">
    <source>
        <dbReference type="Proteomes" id="UP000294028"/>
    </source>
</evidence>
<gene>
    <name evidence="2" type="ORF">ELS19_19800</name>
</gene>
<comment type="caution">
    <text evidence="2">The sequence shown here is derived from an EMBL/GenBank/DDBJ whole genome shotgun (WGS) entry which is preliminary data.</text>
</comment>
<protein>
    <submittedName>
        <fullName evidence="2">Uncharacterized protein</fullName>
    </submittedName>
</protein>
<name>A0A482T1C1_9EURY</name>
<sequence length="100" mass="10380">MMLQACGIDGWFAGNWMSCIFQPIVGQISTGLFALLVVGTVLGAFYLASGSIAAPSTALILISGFAVPLLPGAYRGVAYTVMLLGLAGAILSISKKWVLR</sequence>
<feature type="transmembrane region" description="Helical" evidence="1">
    <location>
        <begin position="52"/>
        <end position="70"/>
    </location>
</feature>
<accession>A0A482T1C1</accession>
<keyword evidence="1" id="KW-0472">Membrane</keyword>
<dbReference type="EMBL" id="RZHH01000009">
    <property type="protein sequence ID" value="RYJ07762.1"/>
    <property type="molecule type" value="Genomic_DNA"/>
</dbReference>